<name>A0A0A9BM15_ARUDO</name>
<reference evidence="1" key="1">
    <citation type="submission" date="2014-09" db="EMBL/GenBank/DDBJ databases">
        <authorList>
            <person name="Magalhaes I.L.F."/>
            <person name="Oliveira U."/>
            <person name="Santos F.R."/>
            <person name="Vidigal T.H.D.A."/>
            <person name="Brescovit A.D."/>
            <person name="Santos A.J."/>
        </authorList>
    </citation>
    <scope>NUCLEOTIDE SEQUENCE</scope>
    <source>
        <tissue evidence="1">Shoot tissue taken approximately 20 cm above the soil surface</tissue>
    </source>
</reference>
<dbReference type="AlphaFoldDB" id="A0A0A9BM15"/>
<reference evidence="1" key="2">
    <citation type="journal article" date="2015" name="Data Brief">
        <title>Shoot transcriptome of the giant reed, Arundo donax.</title>
        <authorList>
            <person name="Barrero R.A."/>
            <person name="Guerrero F.D."/>
            <person name="Moolhuijzen P."/>
            <person name="Goolsby J.A."/>
            <person name="Tidwell J."/>
            <person name="Bellgard S.E."/>
            <person name="Bellgard M.I."/>
        </authorList>
    </citation>
    <scope>NUCLEOTIDE SEQUENCE</scope>
    <source>
        <tissue evidence="1">Shoot tissue taken approximately 20 cm above the soil surface</tissue>
    </source>
</reference>
<accession>A0A0A9BM15</accession>
<dbReference type="EMBL" id="GBRH01233474">
    <property type="protein sequence ID" value="JAD64421.1"/>
    <property type="molecule type" value="Transcribed_RNA"/>
</dbReference>
<organism evidence="1">
    <name type="scientific">Arundo donax</name>
    <name type="common">Giant reed</name>
    <name type="synonym">Donax arundinaceus</name>
    <dbReference type="NCBI Taxonomy" id="35708"/>
    <lineage>
        <taxon>Eukaryota</taxon>
        <taxon>Viridiplantae</taxon>
        <taxon>Streptophyta</taxon>
        <taxon>Embryophyta</taxon>
        <taxon>Tracheophyta</taxon>
        <taxon>Spermatophyta</taxon>
        <taxon>Magnoliopsida</taxon>
        <taxon>Liliopsida</taxon>
        <taxon>Poales</taxon>
        <taxon>Poaceae</taxon>
        <taxon>PACMAD clade</taxon>
        <taxon>Arundinoideae</taxon>
        <taxon>Arundineae</taxon>
        <taxon>Arundo</taxon>
    </lineage>
</organism>
<sequence length="40" mass="4568">MTSCSPASSREKKGSFLVDKLCRCMHVHSRLSYLNQVVRL</sequence>
<proteinExistence type="predicted"/>
<evidence type="ECO:0000313" key="1">
    <source>
        <dbReference type="EMBL" id="JAD64421.1"/>
    </source>
</evidence>
<protein>
    <submittedName>
        <fullName evidence="1">Uncharacterized protein</fullName>
    </submittedName>
</protein>